<comment type="caution">
    <text evidence="5">The sequence shown here is derived from an EMBL/GenBank/DDBJ whole genome shotgun (WGS) entry which is preliminary data.</text>
</comment>
<evidence type="ECO:0000256" key="1">
    <source>
        <dbReference type="ARBA" id="ARBA00023125"/>
    </source>
</evidence>
<dbReference type="EMBL" id="JAVRRD010000011">
    <property type="protein sequence ID" value="KAK5053773.1"/>
    <property type="molecule type" value="Genomic_DNA"/>
</dbReference>
<evidence type="ECO:0000256" key="3">
    <source>
        <dbReference type="SAM" id="Coils"/>
    </source>
</evidence>
<keyword evidence="3" id="KW-0175">Coiled coil</keyword>
<dbReference type="InterPro" id="IPR053187">
    <property type="entry name" value="Notoamide_regulator"/>
</dbReference>
<dbReference type="GO" id="GO:0008270">
    <property type="term" value="F:zinc ion binding"/>
    <property type="evidence" value="ECO:0007669"/>
    <property type="project" value="InterPro"/>
</dbReference>
<dbReference type="PANTHER" id="PTHR47256">
    <property type="entry name" value="ZN(II)2CYS6 TRANSCRIPTION FACTOR (EUROFUNG)-RELATED"/>
    <property type="match status" value="1"/>
</dbReference>
<name>A0AAV9NBF2_9EURO</name>
<dbReference type="AlphaFoldDB" id="A0AAV9NBF2"/>
<dbReference type="Proteomes" id="UP001358417">
    <property type="component" value="Unassembled WGS sequence"/>
</dbReference>
<dbReference type="InterPro" id="IPR036864">
    <property type="entry name" value="Zn2-C6_fun-type_DNA-bd_sf"/>
</dbReference>
<feature type="domain" description="Xylanolytic transcriptional activator regulatory" evidence="4">
    <location>
        <begin position="159"/>
        <end position="316"/>
    </location>
</feature>
<dbReference type="InterPro" id="IPR007219">
    <property type="entry name" value="XnlR_reg_dom"/>
</dbReference>
<evidence type="ECO:0000256" key="2">
    <source>
        <dbReference type="ARBA" id="ARBA00023242"/>
    </source>
</evidence>
<feature type="coiled-coil region" evidence="3">
    <location>
        <begin position="53"/>
        <end position="80"/>
    </location>
</feature>
<protein>
    <recommendedName>
        <fullName evidence="4">Xylanolytic transcriptional activator regulatory domain-containing protein</fullName>
    </recommendedName>
</protein>
<dbReference type="CDD" id="cd12148">
    <property type="entry name" value="fungal_TF_MHR"/>
    <property type="match status" value="1"/>
</dbReference>
<organism evidence="5 6">
    <name type="scientific">Exophiala bonariae</name>
    <dbReference type="NCBI Taxonomy" id="1690606"/>
    <lineage>
        <taxon>Eukaryota</taxon>
        <taxon>Fungi</taxon>
        <taxon>Dikarya</taxon>
        <taxon>Ascomycota</taxon>
        <taxon>Pezizomycotina</taxon>
        <taxon>Eurotiomycetes</taxon>
        <taxon>Chaetothyriomycetidae</taxon>
        <taxon>Chaetothyriales</taxon>
        <taxon>Herpotrichiellaceae</taxon>
        <taxon>Exophiala</taxon>
    </lineage>
</organism>
<evidence type="ECO:0000313" key="5">
    <source>
        <dbReference type="EMBL" id="KAK5053773.1"/>
    </source>
</evidence>
<gene>
    <name evidence="5" type="ORF">LTR84_001734</name>
</gene>
<accession>A0AAV9NBF2</accession>
<evidence type="ECO:0000259" key="4">
    <source>
        <dbReference type="Pfam" id="PF04082"/>
    </source>
</evidence>
<dbReference type="Pfam" id="PF04082">
    <property type="entry name" value="Fungal_trans"/>
    <property type="match status" value="1"/>
</dbReference>
<dbReference type="GeneID" id="89969950"/>
<keyword evidence="1" id="KW-0238">DNA-binding</keyword>
<keyword evidence="6" id="KW-1185">Reference proteome</keyword>
<dbReference type="RefSeq" id="XP_064706898.1">
    <property type="nucleotide sequence ID" value="XM_064845353.1"/>
</dbReference>
<dbReference type="Gene3D" id="4.10.240.10">
    <property type="entry name" value="Zn(2)-C6 fungal-type DNA-binding domain"/>
    <property type="match status" value="1"/>
</dbReference>
<proteinExistence type="predicted"/>
<reference evidence="5 6" key="1">
    <citation type="submission" date="2023-08" db="EMBL/GenBank/DDBJ databases">
        <title>Black Yeasts Isolated from many extreme environments.</title>
        <authorList>
            <person name="Coleine C."/>
            <person name="Stajich J.E."/>
            <person name="Selbmann L."/>
        </authorList>
    </citation>
    <scope>NUCLEOTIDE SEQUENCE [LARGE SCALE GENOMIC DNA]</scope>
    <source>
        <strain evidence="5 6">CCFEE 5792</strain>
    </source>
</reference>
<sequence>MEALALSTELDFPKALDSLLDYDIKSLRCTEYTPCERCIVKEIPCSRDEADNRRGRKRVLEELENKADALETLVTSLRWSSQASLRKLLDLARVGSPTEEIVQVAKEILRERETRDQLSKRSIQAIMSLAALIDRPPIQVPASPWTSVTDDDAAVSHLMSVYFAWHHCAYPSVDEAILIREMRSKNLSSQFCSPLLVNCLLLVACNYTDHPSAFANPNDRSTRAAHFMEEATRLWEFEEAKATLTSLQAFPSLISSCVFLGKDRVGVLYVTQSIAIANDLRRHMKKRLKQEKQQPLSREVIRSYNLALSAVFSIQTEVALAWMKPLTLQPLASASPYEEEELNIKESWQPYPKLELEVACYPFAINDARFRLYKTAADLLPLILCGNPEDSPFPGHITLDTASKLSQLSEIEGRLHTWHRDLHPGAKNEVQESSPPAGPLVNLQYCNLIHSYLIDANLDSLTYHGFHITTQNLVLRATNAADPTQEVAKEKVVLACQSIADIFRWLQRTIGLDYFGVTYAHAATLSASSLIEVLPRPGLTEDFHIMIVVLSNVAHRWNLAWGVMRMLWITLQERKLEMCLDAATIDLFKLSAVEKWGPEDHRLFEMCAYPNYAAINERGRDFVEMGELFKEYAALHLGEEDRRSASG</sequence>
<keyword evidence="2" id="KW-0539">Nucleus</keyword>
<dbReference type="GO" id="GO:0006351">
    <property type="term" value="P:DNA-templated transcription"/>
    <property type="evidence" value="ECO:0007669"/>
    <property type="project" value="InterPro"/>
</dbReference>
<dbReference type="GO" id="GO:0003677">
    <property type="term" value="F:DNA binding"/>
    <property type="evidence" value="ECO:0007669"/>
    <property type="project" value="UniProtKB-KW"/>
</dbReference>
<dbReference type="PANTHER" id="PTHR47256:SF1">
    <property type="entry name" value="ZN(II)2CYS6 TRANSCRIPTION FACTOR (EUROFUNG)"/>
    <property type="match status" value="1"/>
</dbReference>
<evidence type="ECO:0000313" key="6">
    <source>
        <dbReference type="Proteomes" id="UP001358417"/>
    </source>
</evidence>
<dbReference type="GO" id="GO:0000981">
    <property type="term" value="F:DNA-binding transcription factor activity, RNA polymerase II-specific"/>
    <property type="evidence" value="ECO:0007669"/>
    <property type="project" value="InterPro"/>
</dbReference>